<reference evidence="1" key="1">
    <citation type="submission" date="2023-10" db="EMBL/GenBank/DDBJ databases">
        <title>Whole genome sequencing of actinobacterial strain Amycolatopsis sp. (BCA-696) identifies the underlying plant growth-promoting genes.</title>
        <authorList>
            <person name="Gandham P."/>
            <person name="Vadla N."/>
            <person name="Saji A."/>
            <person name="Srinivas V."/>
            <person name="Ruperao P."/>
            <person name="Selvanayagam S."/>
            <person name="Saxena R.K."/>
            <person name="Rathore A."/>
            <person name="Gopalakrishnan S."/>
            <person name="Thakur V."/>
        </authorList>
    </citation>
    <scope>NUCLEOTIDE SEQUENCE</scope>
    <source>
        <strain evidence="1">BCA-696</strain>
    </source>
</reference>
<dbReference type="EMBL" id="CP150484">
    <property type="protein sequence ID" value="WYW19053.1"/>
    <property type="molecule type" value="Genomic_DNA"/>
</dbReference>
<organism evidence="1 2">
    <name type="scientific">Amycolatopsis coloradensis</name>
    <dbReference type="NCBI Taxonomy" id="76021"/>
    <lineage>
        <taxon>Bacteria</taxon>
        <taxon>Bacillati</taxon>
        <taxon>Actinomycetota</taxon>
        <taxon>Actinomycetes</taxon>
        <taxon>Pseudonocardiales</taxon>
        <taxon>Pseudonocardiaceae</taxon>
        <taxon>Amycolatopsis</taxon>
    </lineage>
</organism>
<name>A0ACD5BHZ6_9PSEU</name>
<gene>
    <name evidence="1" type="ORF">LCL61_26255</name>
</gene>
<proteinExistence type="predicted"/>
<evidence type="ECO:0000313" key="2">
    <source>
        <dbReference type="Proteomes" id="UP001456344"/>
    </source>
</evidence>
<accession>A0ACD5BHZ6</accession>
<keyword evidence="2" id="KW-1185">Reference proteome</keyword>
<protein>
    <submittedName>
        <fullName evidence="1">Uncharacterized protein</fullName>
    </submittedName>
</protein>
<evidence type="ECO:0000313" key="1">
    <source>
        <dbReference type="EMBL" id="WYW19053.1"/>
    </source>
</evidence>
<sequence>MSFTTSFTVDQTPQQVFDAFDDVRGWWSEEVVHSGDEFEYHYEEVHRCRIRITESVPGRKVSWLVLENHFDFTRDETEWVGTTFTFDICHKARTFCVGTSLRDLITTGEGQPNRQSVLPAEPVR</sequence>
<dbReference type="Proteomes" id="UP001456344">
    <property type="component" value="Chromosome"/>
</dbReference>